<dbReference type="InterPro" id="IPR011078">
    <property type="entry name" value="PyrdxlP_homeostasis"/>
</dbReference>
<proteinExistence type="predicted"/>
<dbReference type="GO" id="GO:0030170">
    <property type="term" value="F:pyridoxal phosphate binding"/>
    <property type="evidence" value="ECO:0007669"/>
    <property type="project" value="InterPro"/>
</dbReference>
<name>A0A0R3QXG1_9BILA</name>
<evidence type="ECO:0000313" key="2">
    <source>
        <dbReference type="WBParaSite" id="BTMF_0001243301-mRNA-1"/>
    </source>
</evidence>
<dbReference type="PANTHER" id="PTHR10146:SF14">
    <property type="entry name" value="PYRIDOXAL PHOSPHATE HOMEOSTASIS PROTEIN"/>
    <property type="match status" value="1"/>
</dbReference>
<keyword evidence="1" id="KW-0663">Pyridoxal phosphate</keyword>
<accession>A0A0R3QXG1</accession>
<evidence type="ECO:0000256" key="1">
    <source>
        <dbReference type="ARBA" id="ARBA00022898"/>
    </source>
</evidence>
<dbReference type="InterPro" id="IPR029066">
    <property type="entry name" value="PLP-binding_barrel"/>
</dbReference>
<dbReference type="SUPFAM" id="SSF51419">
    <property type="entry name" value="PLP-binding barrel"/>
    <property type="match status" value="1"/>
</dbReference>
<protein>
    <submittedName>
        <fullName evidence="2">Ala_racemase_N domain-containing protein</fullName>
    </submittedName>
</protein>
<organism evidence="2">
    <name type="scientific">Brugia timori</name>
    <dbReference type="NCBI Taxonomy" id="42155"/>
    <lineage>
        <taxon>Eukaryota</taxon>
        <taxon>Metazoa</taxon>
        <taxon>Ecdysozoa</taxon>
        <taxon>Nematoda</taxon>
        <taxon>Chromadorea</taxon>
        <taxon>Rhabditida</taxon>
        <taxon>Spirurina</taxon>
        <taxon>Spiruromorpha</taxon>
        <taxon>Filarioidea</taxon>
        <taxon>Onchocercidae</taxon>
        <taxon>Brugia</taxon>
    </lineage>
</organism>
<reference evidence="2" key="1">
    <citation type="submission" date="2017-02" db="UniProtKB">
        <authorList>
            <consortium name="WormBaseParasite"/>
        </authorList>
    </citation>
    <scope>IDENTIFICATION</scope>
</reference>
<dbReference type="Gene3D" id="3.20.20.10">
    <property type="entry name" value="Alanine racemase"/>
    <property type="match status" value="1"/>
</dbReference>
<dbReference type="STRING" id="42155.A0A0R3QXG1"/>
<sequence>LSFAEVRWFYDNWFFCSQCIGNSQQRFYTTFRSTKKVNCISLAMISNLSVLSFADCYMYYSRFCELTQENERDFALSMGMSDDFEAAIMLGSTSVRVGSAIFGHRLLKTEQCK</sequence>
<dbReference type="AlphaFoldDB" id="A0A0R3QXG1"/>
<dbReference type="PANTHER" id="PTHR10146">
    <property type="entry name" value="PROLINE SYNTHETASE CO-TRANSCRIBED BACTERIAL HOMOLOG PROTEIN"/>
    <property type="match status" value="1"/>
</dbReference>
<dbReference type="WBParaSite" id="BTMF_0001243301-mRNA-1">
    <property type="protein sequence ID" value="BTMF_0001243301-mRNA-1"/>
    <property type="gene ID" value="BTMF_0001243301"/>
</dbReference>